<evidence type="ECO:0000313" key="14">
    <source>
        <dbReference type="Proteomes" id="UP001497497"/>
    </source>
</evidence>
<dbReference type="InterPro" id="IPR012341">
    <property type="entry name" value="6hp_glycosidase-like_sf"/>
</dbReference>
<feature type="chain" id="PRO_5043483454" description="cellulase" evidence="10">
    <location>
        <begin position="25"/>
        <end position="805"/>
    </location>
</feature>
<keyword evidence="6" id="KW-0119">Carbohydrate metabolism</keyword>
<proteinExistence type="inferred from homology"/>
<evidence type="ECO:0000256" key="6">
    <source>
        <dbReference type="ARBA" id="ARBA00023277"/>
    </source>
</evidence>
<dbReference type="Proteomes" id="UP001497497">
    <property type="component" value="Unassembled WGS sequence"/>
</dbReference>
<dbReference type="InterPro" id="IPR008928">
    <property type="entry name" value="6-hairpin_glycosidase_sf"/>
</dbReference>
<dbReference type="AlphaFoldDB" id="A0AAV2HIL6"/>
<evidence type="ECO:0000256" key="2">
    <source>
        <dbReference type="ARBA" id="ARBA00007072"/>
    </source>
</evidence>
<keyword evidence="10" id="KW-0732">Signal</keyword>
<accession>A0AAV2HIL6</accession>
<organism evidence="13 14">
    <name type="scientific">Lymnaea stagnalis</name>
    <name type="common">Great pond snail</name>
    <name type="synonym">Helix stagnalis</name>
    <dbReference type="NCBI Taxonomy" id="6523"/>
    <lineage>
        <taxon>Eukaryota</taxon>
        <taxon>Metazoa</taxon>
        <taxon>Spiralia</taxon>
        <taxon>Lophotrochozoa</taxon>
        <taxon>Mollusca</taxon>
        <taxon>Gastropoda</taxon>
        <taxon>Heterobranchia</taxon>
        <taxon>Euthyneura</taxon>
        <taxon>Panpulmonata</taxon>
        <taxon>Hygrophila</taxon>
        <taxon>Lymnaeoidea</taxon>
        <taxon>Lymnaeidae</taxon>
        <taxon>Lymnaea</taxon>
    </lineage>
</organism>
<evidence type="ECO:0000256" key="7">
    <source>
        <dbReference type="ARBA" id="ARBA00023295"/>
    </source>
</evidence>
<dbReference type="EC" id="3.2.1.4" evidence="3"/>
<comment type="catalytic activity">
    <reaction evidence="1">
        <text>Endohydrolysis of (1-&gt;4)-beta-D-glucosidic linkages in cellulose, lichenin and cereal beta-D-glucans.</text>
        <dbReference type="EC" id="3.2.1.4"/>
    </reaction>
</comment>
<feature type="signal peptide" evidence="10">
    <location>
        <begin position="1"/>
        <end position="24"/>
    </location>
</feature>
<dbReference type="GO" id="GO:0030245">
    <property type="term" value="P:cellulose catabolic process"/>
    <property type="evidence" value="ECO:0007669"/>
    <property type="project" value="UniProtKB-KW"/>
</dbReference>
<keyword evidence="4" id="KW-0378">Hydrolase</keyword>
<dbReference type="InterPro" id="IPR008965">
    <property type="entry name" value="CBM2/CBM3_carb-bd_dom_sf"/>
</dbReference>
<comment type="similarity">
    <text evidence="2">Belongs to the glycosyl hydrolase 9 (cellulase E) family.</text>
</comment>
<reference evidence="13 14" key="1">
    <citation type="submission" date="2024-04" db="EMBL/GenBank/DDBJ databases">
        <authorList>
            <consortium name="Genoscope - CEA"/>
            <person name="William W."/>
        </authorList>
    </citation>
    <scope>NUCLEOTIDE SEQUENCE [LARGE SCALE GENOMIC DNA]</scope>
</reference>
<dbReference type="InterPro" id="IPR012291">
    <property type="entry name" value="CBM2_carb-bd_dom_sf"/>
</dbReference>
<feature type="compositionally biased region" description="Low complexity" evidence="9">
    <location>
        <begin position="143"/>
        <end position="218"/>
    </location>
</feature>
<sequence>MELGLGRMLHQVFYLLVVTAHVLTDVDVPITVHWNGGFQGEACFPITEEMHSWTVVLTFDQPLTSLDAYTADVTASQDGGKVYVLHNKAWNKDEHVGDKLCLGFQGHGHGDIAPKVTGSIHAGDYTFQNTTAPHTQTATTHIQTTASTHRSTTATTHRSTPPTTHRVTTPTTHRVTTPTTHRVTTPTTYRVTTPTTHRVTTPTTHRVTTPTKSTTHSVPFAVTPAPGNRTTTPHLSSIKVIKDWGERFAGVFNFTIHEDVLGWVMNVTFSKGLAYLELPDGEPKFHSADGKQWMIVNKDYHSAYHPGDTLSIMILGNYRNGGGAPTAQAVLTNMGVDNWRVNQQPDDNKSKYNYNDVIYKSILFYEAQRSGKLPPSNRIPYRGDSAINDTGNGHSLSGGWYNGGDHVKFNFPMAFSTTMLAWGYLLYKDAYQSAGQEDYLLDSIKWPLNYLLKCHTKPEELYVQVGDPKHDHYYWGPPELLRMNRPAYQINATHPGTDVAMETAAAFAAGSLVFKDKDPGLAATLLTHAKQLWDFGNKYHGIYSNSIKQAEPFYKSNNFTDELCWGSLWLYQVTNDAHYLTEAEKNFDPSPAWSLYWDDKTLGNQILLYKLTKNDKYKVAAEASLVSWFPGGSVPYTPKGLAHRNESGSLSHSANIAFAALVAADAGINPPEYRRWAMCQIHYGLGDTGFSYVIGFGDRYPLRPHHRSSSCPILPAICGPFMKTNKDPNVHILYGALVGGPDQSDNFVDDRVRIDQNDVACDFNAGLQSAVAGLKSLWLRSEHPEQKHDATCPYQKKADEVVGRK</sequence>
<dbReference type="SUPFAM" id="SSF49384">
    <property type="entry name" value="Carbohydrate-binding domain"/>
    <property type="match status" value="1"/>
</dbReference>
<dbReference type="PANTHER" id="PTHR22298">
    <property type="entry name" value="ENDO-1,4-BETA-GLUCANASE"/>
    <property type="match status" value="1"/>
</dbReference>
<dbReference type="InterPro" id="IPR001701">
    <property type="entry name" value="Glyco_hydro_9"/>
</dbReference>
<dbReference type="Gene3D" id="1.50.10.10">
    <property type="match status" value="1"/>
</dbReference>
<gene>
    <name evidence="13" type="ORF">GSLYS_00007220001</name>
</gene>
<evidence type="ECO:0000256" key="1">
    <source>
        <dbReference type="ARBA" id="ARBA00000966"/>
    </source>
</evidence>
<dbReference type="SUPFAM" id="SSF48208">
    <property type="entry name" value="Six-hairpin glycosidases"/>
    <property type="match status" value="1"/>
</dbReference>
<feature type="region of interest" description="Disordered" evidence="9">
    <location>
        <begin position="143"/>
        <end position="229"/>
    </location>
</feature>
<evidence type="ECO:0000256" key="4">
    <source>
        <dbReference type="ARBA" id="ARBA00022801"/>
    </source>
</evidence>
<name>A0AAV2HIL6_LYMST</name>
<dbReference type="GO" id="GO:0008810">
    <property type="term" value="F:cellulase activity"/>
    <property type="evidence" value="ECO:0007669"/>
    <property type="project" value="UniProtKB-EC"/>
</dbReference>
<comment type="caution">
    <text evidence="13">The sequence shown here is derived from an EMBL/GenBank/DDBJ whole genome shotgun (WGS) entry which is preliminary data.</text>
</comment>
<dbReference type="GO" id="GO:0030247">
    <property type="term" value="F:polysaccharide binding"/>
    <property type="evidence" value="ECO:0007669"/>
    <property type="project" value="InterPro"/>
</dbReference>
<evidence type="ECO:0000259" key="12">
    <source>
        <dbReference type="Pfam" id="PF00759"/>
    </source>
</evidence>
<evidence type="ECO:0000256" key="9">
    <source>
        <dbReference type="SAM" id="MobiDB-lite"/>
    </source>
</evidence>
<dbReference type="EMBL" id="CAXITT010000137">
    <property type="protein sequence ID" value="CAL1533202.1"/>
    <property type="molecule type" value="Genomic_DNA"/>
</dbReference>
<evidence type="ECO:0000256" key="3">
    <source>
        <dbReference type="ARBA" id="ARBA00012601"/>
    </source>
</evidence>
<evidence type="ECO:0000256" key="8">
    <source>
        <dbReference type="ARBA" id="ARBA00023326"/>
    </source>
</evidence>
<keyword evidence="7" id="KW-0326">Glycosidase</keyword>
<protein>
    <recommendedName>
        <fullName evidence="3">cellulase</fullName>
        <ecNumber evidence="3">3.2.1.4</ecNumber>
    </recommendedName>
</protein>
<dbReference type="Pfam" id="PF00759">
    <property type="entry name" value="Glyco_hydro_9"/>
    <property type="match status" value="1"/>
</dbReference>
<dbReference type="Gene3D" id="2.60.40.290">
    <property type="match status" value="1"/>
</dbReference>
<keyword evidence="8" id="KW-0624">Polysaccharide degradation</keyword>
<dbReference type="Pfam" id="PF00553">
    <property type="entry name" value="CBM_2"/>
    <property type="match status" value="1"/>
</dbReference>
<dbReference type="InterPro" id="IPR001919">
    <property type="entry name" value="CBD2"/>
</dbReference>
<evidence type="ECO:0000256" key="5">
    <source>
        <dbReference type="ARBA" id="ARBA00023001"/>
    </source>
</evidence>
<evidence type="ECO:0000256" key="10">
    <source>
        <dbReference type="SAM" id="SignalP"/>
    </source>
</evidence>
<evidence type="ECO:0000313" key="13">
    <source>
        <dbReference type="EMBL" id="CAL1533202.1"/>
    </source>
</evidence>
<keyword evidence="14" id="KW-1185">Reference proteome</keyword>
<feature type="domain" description="CBM2" evidence="11">
    <location>
        <begin position="28"/>
        <end position="116"/>
    </location>
</feature>
<keyword evidence="5" id="KW-0136">Cellulose degradation</keyword>
<feature type="domain" description="Glycoside hydrolase family 9" evidence="12">
    <location>
        <begin position="354"/>
        <end position="770"/>
    </location>
</feature>
<evidence type="ECO:0000259" key="11">
    <source>
        <dbReference type="Pfam" id="PF00553"/>
    </source>
</evidence>